<dbReference type="AlphaFoldDB" id="A0A9P8V8N6"/>
<keyword evidence="3" id="KW-1185">Reference proteome</keyword>
<name>A0A9P8V8N6_9PEZI</name>
<evidence type="ECO:0000256" key="1">
    <source>
        <dbReference type="SAM" id="MobiDB-lite"/>
    </source>
</evidence>
<feature type="compositionally biased region" description="Polar residues" evidence="1">
    <location>
        <begin position="74"/>
        <end position="86"/>
    </location>
</feature>
<feature type="non-terminal residue" evidence="2">
    <location>
        <position position="222"/>
    </location>
</feature>
<organism evidence="2 3">
    <name type="scientific">Plectosphaerella plurivora</name>
    <dbReference type="NCBI Taxonomy" id="936078"/>
    <lineage>
        <taxon>Eukaryota</taxon>
        <taxon>Fungi</taxon>
        <taxon>Dikarya</taxon>
        <taxon>Ascomycota</taxon>
        <taxon>Pezizomycotina</taxon>
        <taxon>Sordariomycetes</taxon>
        <taxon>Hypocreomycetidae</taxon>
        <taxon>Glomerellales</taxon>
        <taxon>Plectosphaerellaceae</taxon>
        <taxon>Plectosphaerella</taxon>
    </lineage>
</organism>
<dbReference type="EMBL" id="JAGSXJ010000018">
    <property type="protein sequence ID" value="KAH6682154.1"/>
    <property type="molecule type" value="Genomic_DNA"/>
</dbReference>
<feature type="region of interest" description="Disordered" evidence="1">
    <location>
        <begin position="49"/>
        <end position="104"/>
    </location>
</feature>
<reference evidence="2" key="1">
    <citation type="journal article" date="2021" name="Nat. Commun.">
        <title>Genetic determinants of endophytism in the Arabidopsis root mycobiome.</title>
        <authorList>
            <person name="Mesny F."/>
            <person name="Miyauchi S."/>
            <person name="Thiergart T."/>
            <person name="Pickel B."/>
            <person name="Atanasova L."/>
            <person name="Karlsson M."/>
            <person name="Huettel B."/>
            <person name="Barry K.W."/>
            <person name="Haridas S."/>
            <person name="Chen C."/>
            <person name="Bauer D."/>
            <person name="Andreopoulos W."/>
            <person name="Pangilinan J."/>
            <person name="LaButti K."/>
            <person name="Riley R."/>
            <person name="Lipzen A."/>
            <person name="Clum A."/>
            <person name="Drula E."/>
            <person name="Henrissat B."/>
            <person name="Kohler A."/>
            <person name="Grigoriev I.V."/>
            <person name="Martin F.M."/>
            <person name="Hacquard S."/>
        </authorList>
    </citation>
    <scope>NUCLEOTIDE SEQUENCE</scope>
    <source>
        <strain evidence="2">MPI-SDFR-AT-0117</strain>
    </source>
</reference>
<evidence type="ECO:0000313" key="2">
    <source>
        <dbReference type="EMBL" id="KAH6682154.1"/>
    </source>
</evidence>
<protein>
    <submittedName>
        <fullName evidence="2">Uncharacterized protein</fullName>
    </submittedName>
</protein>
<sequence length="222" mass="24850">CQGHPNPSPARSGSSPTRYSSGSFSESWSSSASRLLALALVACCCPKPTAKHQKKKPSRLTQNSPLFNGRPSYTVWQPTSPSSQCCTRRRGTTKDSSDGAGRSKRSLTWCFTPPWLSALLPPLLLPSSFRFIISFPNPNDLKSTRLQRLGSTLHRRFSPLLQLDSSQPRSSLGKSDGVLLRRVKWMFAKHPCDDENTNDSAYLLCCGRWILYTTARWWSRSR</sequence>
<evidence type="ECO:0000313" key="3">
    <source>
        <dbReference type="Proteomes" id="UP000770015"/>
    </source>
</evidence>
<feature type="non-terminal residue" evidence="2">
    <location>
        <position position="1"/>
    </location>
</feature>
<feature type="compositionally biased region" description="Basic residues" evidence="1">
    <location>
        <begin position="49"/>
        <end position="58"/>
    </location>
</feature>
<dbReference type="Proteomes" id="UP000770015">
    <property type="component" value="Unassembled WGS sequence"/>
</dbReference>
<comment type="caution">
    <text evidence="2">The sequence shown here is derived from an EMBL/GenBank/DDBJ whole genome shotgun (WGS) entry which is preliminary data.</text>
</comment>
<proteinExistence type="predicted"/>
<accession>A0A9P8V8N6</accession>
<gene>
    <name evidence="2" type="ORF">F5X68DRAFT_242758</name>
</gene>